<reference evidence="1 2" key="1">
    <citation type="submission" date="2023-07" db="EMBL/GenBank/DDBJ databases">
        <title>Sequencing the genomes of 1000 actinobacteria strains.</title>
        <authorList>
            <person name="Klenk H.-P."/>
        </authorList>
    </citation>
    <scope>NUCLEOTIDE SEQUENCE [LARGE SCALE GENOMIC DNA]</scope>
    <source>
        <strain evidence="1 2">DSM 19426</strain>
    </source>
</reference>
<accession>A0ABU2BUB2</accession>
<evidence type="ECO:0000313" key="2">
    <source>
        <dbReference type="Proteomes" id="UP001183648"/>
    </source>
</evidence>
<dbReference type="RefSeq" id="WP_310301407.1">
    <property type="nucleotide sequence ID" value="NZ_BAAAPS010000008.1"/>
</dbReference>
<dbReference type="Proteomes" id="UP001183648">
    <property type="component" value="Unassembled WGS sequence"/>
</dbReference>
<dbReference type="Gene3D" id="3.30.530.20">
    <property type="match status" value="1"/>
</dbReference>
<sequence length="179" mass="20425">MTGRLRRRADGVPVVTYRRTFRLSPDEVWAWLSERERMRSWLGDWRTGDDGRSMFRFSPDDAEAPEFGFRVGVTDPGRFVSLAMVDDEGLDHWDLQVKLVPSREVPGGTELVAEQAMTDPVMAPSVGATCEFFWDRLVLVAHGQDAGRLDFDEYFLAQAPGYRSMFPLQRSPRTFTADE</sequence>
<keyword evidence="2" id="KW-1185">Reference proteome</keyword>
<dbReference type="InterPro" id="IPR023393">
    <property type="entry name" value="START-like_dom_sf"/>
</dbReference>
<dbReference type="SUPFAM" id="SSF55961">
    <property type="entry name" value="Bet v1-like"/>
    <property type="match status" value="1"/>
</dbReference>
<name>A0ABU2BUB2_9ACTN</name>
<gene>
    <name evidence="1" type="ORF">J2S63_001775</name>
</gene>
<organism evidence="1 2">
    <name type="scientific">Nocardioides marmoribigeumensis</name>
    <dbReference type="NCBI Taxonomy" id="433649"/>
    <lineage>
        <taxon>Bacteria</taxon>
        <taxon>Bacillati</taxon>
        <taxon>Actinomycetota</taxon>
        <taxon>Actinomycetes</taxon>
        <taxon>Propionibacteriales</taxon>
        <taxon>Nocardioidaceae</taxon>
        <taxon>Nocardioides</taxon>
    </lineage>
</organism>
<comment type="caution">
    <text evidence="1">The sequence shown here is derived from an EMBL/GenBank/DDBJ whole genome shotgun (WGS) entry which is preliminary data.</text>
</comment>
<evidence type="ECO:0000313" key="1">
    <source>
        <dbReference type="EMBL" id="MDR7362222.1"/>
    </source>
</evidence>
<proteinExistence type="predicted"/>
<protein>
    <submittedName>
        <fullName evidence="1">Uncharacterized protein YndB with AHSA1/START domain</fullName>
    </submittedName>
</protein>
<dbReference type="EMBL" id="JAVDYG010000001">
    <property type="protein sequence ID" value="MDR7362222.1"/>
    <property type="molecule type" value="Genomic_DNA"/>
</dbReference>